<dbReference type="AlphaFoldDB" id="A0A8J7LRE9"/>
<sequence>MALDAALHTSMQTIPECLASGYIDMTSGMLLGVQTSEEHSQDTLDTLAAAAADLFQGASVTEFGRKFNEATGGTGSDEHYFQEIIIFSSNLLHVFMRSKAWPDQVLCYICRSSANPGLVLTKARMSLEAVSGAV</sequence>
<dbReference type="RefSeq" id="WP_107495172.1">
    <property type="nucleotide sequence ID" value="NZ_JADCKQ010000021.1"/>
</dbReference>
<proteinExistence type="predicted"/>
<organism evidence="1 2">
    <name type="scientific">Halocynthiibacter styelae</name>
    <dbReference type="NCBI Taxonomy" id="2761955"/>
    <lineage>
        <taxon>Bacteria</taxon>
        <taxon>Pseudomonadati</taxon>
        <taxon>Pseudomonadota</taxon>
        <taxon>Alphaproteobacteria</taxon>
        <taxon>Rhodobacterales</taxon>
        <taxon>Paracoccaceae</taxon>
        <taxon>Halocynthiibacter</taxon>
    </lineage>
</organism>
<keyword evidence="2" id="KW-1185">Reference proteome</keyword>
<evidence type="ECO:0000313" key="1">
    <source>
        <dbReference type="EMBL" id="MBI1495497.1"/>
    </source>
</evidence>
<name>A0A8J7LRE9_9RHOB</name>
<dbReference type="Proteomes" id="UP000640583">
    <property type="component" value="Unassembled WGS sequence"/>
</dbReference>
<protein>
    <submittedName>
        <fullName evidence="1">Uncharacterized protein</fullName>
    </submittedName>
</protein>
<accession>A0A8J7LRE9</accession>
<gene>
    <name evidence="1" type="ORF">H1D41_17815</name>
</gene>
<reference evidence="1" key="1">
    <citation type="submission" date="2020-10" db="EMBL/GenBank/DDBJ databases">
        <title>Paenihalocynthiibacter styelae gen. nov., sp. nov., isolated from stalked sea squirt Styela clava.</title>
        <authorList>
            <person name="Kim Y.-O."/>
            <person name="Yoon J.-H."/>
        </authorList>
    </citation>
    <scope>NUCLEOTIDE SEQUENCE</scope>
    <source>
        <strain evidence="1">MYP1-1</strain>
    </source>
</reference>
<evidence type="ECO:0000313" key="2">
    <source>
        <dbReference type="Proteomes" id="UP000640583"/>
    </source>
</evidence>
<comment type="caution">
    <text evidence="1">The sequence shown here is derived from an EMBL/GenBank/DDBJ whole genome shotgun (WGS) entry which is preliminary data.</text>
</comment>
<dbReference type="EMBL" id="JADCKQ010000021">
    <property type="protein sequence ID" value="MBI1495497.1"/>
    <property type="molecule type" value="Genomic_DNA"/>
</dbReference>